<dbReference type="GO" id="GO:0055085">
    <property type="term" value="P:transmembrane transport"/>
    <property type="evidence" value="ECO:0007669"/>
    <property type="project" value="InterPro"/>
</dbReference>
<dbReference type="Gene3D" id="3.30.1150.10">
    <property type="match status" value="1"/>
</dbReference>
<evidence type="ECO:0000256" key="7">
    <source>
        <dbReference type="ARBA" id="ARBA00022927"/>
    </source>
</evidence>
<dbReference type="SUPFAM" id="SSF74653">
    <property type="entry name" value="TolA/TonB C-terminal domain"/>
    <property type="match status" value="1"/>
</dbReference>
<keyword evidence="8 11" id="KW-1133">Transmembrane helix</keyword>
<feature type="domain" description="TonB C-terminal" evidence="12">
    <location>
        <begin position="140"/>
        <end position="235"/>
    </location>
</feature>
<dbReference type="PRINTS" id="PR01217">
    <property type="entry name" value="PRICHEXTENSN"/>
</dbReference>
<proteinExistence type="inferred from homology"/>
<feature type="compositionally biased region" description="Pro residues" evidence="10">
    <location>
        <begin position="53"/>
        <end position="95"/>
    </location>
</feature>
<dbReference type="OrthoDB" id="7225042at2"/>
<dbReference type="AlphaFoldDB" id="A0A506URX5"/>
<evidence type="ECO:0000256" key="1">
    <source>
        <dbReference type="ARBA" id="ARBA00004383"/>
    </source>
</evidence>
<organism evidence="13 14">
    <name type="scientific">Oecophyllibacter saccharovorans</name>
    <dbReference type="NCBI Taxonomy" id="2558360"/>
    <lineage>
        <taxon>Bacteria</taxon>
        <taxon>Pseudomonadati</taxon>
        <taxon>Pseudomonadota</taxon>
        <taxon>Alphaproteobacteria</taxon>
        <taxon>Acetobacterales</taxon>
        <taxon>Acetobacteraceae</taxon>
        <taxon>Oecophyllibacter</taxon>
    </lineage>
</organism>
<comment type="caution">
    <text evidence="13">The sequence shown here is derived from an EMBL/GenBank/DDBJ whole genome shotgun (WGS) entry which is preliminary data.</text>
</comment>
<dbReference type="InterPro" id="IPR006260">
    <property type="entry name" value="TonB/TolA_C"/>
</dbReference>
<evidence type="ECO:0000256" key="8">
    <source>
        <dbReference type="ARBA" id="ARBA00022989"/>
    </source>
</evidence>
<dbReference type="Proteomes" id="UP000315037">
    <property type="component" value="Unassembled WGS sequence"/>
</dbReference>
<evidence type="ECO:0000256" key="3">
    <source>
        <dbReference type="ARBA" id="ARBA00022448"/>
    </source>
</evidence>
<feature type="compositionally biased region" description="Polar residues" evidence="10">
    <location>
        <begin position="34"/>
        <end position="43"/>
    </location>
</feature>
<evidence type="ECO:0000256" key="2">
    <source>
        <dbReference type="ARBA" id="ARBA00006555"/>
    </source>
</evidence>
<keyword evidence="7" id="KW-0653">Protein transport</keyword>
<comment type="similarity">
    <text evidence="2">Belongs to the TonB family.</text>
</comment>
<dbReference type="EMBL" id="SORZ01000001">
    <property type="protein sequence ID" value="TPW36097.1"/>
    <property type="molecule type" value="Genomic_DNA"/>
</dbReference>
<keyword evidence="6 11" id="KW-0812">Transmembrane</keyword>
<evidence type="ECO:0000313" key="14">
    <source>
        <dbReference type="Proteomes" id="UP000315037"/>
    </source>
</evidence>
<evidence type="ECO:0000256" key="9">
    <source>
        <dbReference type="ARBA" id="ARBA00023136"/>
    </source>
</evidence>
<dbReference type="PANTHER" id="PTHR33446">
    <property type="entry name" value="PROTEIN TONB-RELATED"/>
    <property type="match status" value="1"/>
</dbReference>
<sequence length="235" mass="24355">MKSYAEQQRKPTDYLVAAAVALLALALVGIGLNTQPSPPTQTVRPPMHTVILPPAPPAPKPTNPPPPPPPASVAPPPVFVPPPKLNLPAPKPPPIRVSHQKAPPHPPKAAAAPSNAAPGPTDSTSTKGAPGGTKGGSTADHAAGAVPINNVRPEYPQDAQEENREGAVTASCDILATGKPAHCRILSVKGGRDFAESAMQFLEHSAVRYQPAVVNGQPVVEHNHVLHLDFTLSDD</sequence>
<evidence type="ECO:0000256" key="10">
    <source>
        <dbReference type="SAM" id="MobiDB-lite"/>
    </source>
</evidence>
<evidence type="ECO:0000313" key="13">
    <source>
        <dbReference type="EMBL" id="TPW36097.1"/>
    </source>
</evidence>
<dbReference type="GO" id="GO:0005886">
    <property type="term" value="C:plasma membrane"/>
    <property type="evidence" value="ECO:0007669"/>
    <property type="project" value="UniProtKB-SubCell"/>
</dbReference>
<accession>A0A506URX5</accession>
<dbReference type="InterPro" id="IPR051045">
    <property type="entry name" value="TonB-dependent_transducer"/>
</dbReference>
<dbReference type="Pfam" id="PF03544">
    <property type="entry name" value="TonB_C"/>
    <property type="match status" value="1"/>
</dbReference>
<keyword evidence="9 11" id="KW-0472">Membrane</keyword>
<feature type="transmembrane region" description="Helical" evidence="11">
    <location>
        <begin position="12"/>
        <end position="32"/>
    </location>
</feature>
<evidence type="ECO:0000256" key="5">
    <source>
        <dbReference type="ARBA" id="ARBA00022519"/>
    </source>
</evidence>
<feature type="compositionally biased region" description="Low complexity" evidence="10">
    <location>
        <begin position="108"/>
        <end position="120"/>
    </location>
</feature>
<dbReference type="GO" id="GO:0015031">
    <property type="term" value="P:protein transport"/>
    <property type="evidence" value="ECO:0007669"/>
    <property type="project" value="UniProtKB-KW"/>
</dbReference>
<keyword evidence="4" id="KW-1003">Cell membrane</keyword>
<evidence type="ECO:0000256" key="6">
    <source>
        <dbReference type="ARBA" id="ARBA00022692"/>
    </source>
</evidence>
<dbReference type="NCBIfam" id="TIGR01352">
    <property type="entry name" value="tonB_Cterm"/>
    <property type="match status" value="1"/>
</dbReference>
<gene>
    <name evidence="13" type="ORF">E3202_04175</name>
</gene>
<keyword evidence="14" id="KW-1185">Reference proteome</keyword>
<keyword evidence="3" id="KW-0813">Transport</keyword>
<evidence type="ECO:0000256" key="4">
    <source>
        <dbReference type="ARBA" id="ARBA00022475"/>
    </source>
</evidence>
<name>A0A506URX5_9PROT</name>
<dbReference type="RefSeq" id="WP_141451084.1">
    <property type="nucleotide sequence ID" value="NZ_CP038143.1"/>
</dbReference>
<evidence type="ECO:0000259" key="12">
    <source>
        <dbReference type="PROSITE" id="PS52015"/>
    </source>
</evidence>
<keyword evidence="5" id="KW-0997">Cell inner membrane</keyword>
<protein>
    <submittedName>
        <fullName evidence="13">Energy transducer TonB</fullName>
    </submittedName>
</protein>
<dbReference type="PROSITE" id="PS52015">
    <property type="entry name" value="TONB_CTD"/>
    <property type="match status" value="1"/>
</dbReference>
<reference evidence="13 14" key="1">
    <citation type="submission" date="2019-03" db="EMBL/GenBank/DDBJ databases">
        <title>The complete genome sequence of Neokomagataea sp. Jb2 NBRC113641.</title>
        <authorList>
            <person name="Chua K.-O."/>
            <person name="Chan K.-G."/>
            <person name="See-Too W.-S."/>
        </authorList>
    </citation>
    <scope>NUCLEOTIDE SEQUENCE [LARGE SCALE GENOMIC DNA]</scope>
    <source>
        <strain evidence="13 14">Jb2</strain>
    </source>
</reference>
<comment type="subcellular location">
    <subcellularLocation>
        <location evidence="1">Cell inner membrane</location>
        <topology evidence="1">Single-pass membrane protein</topology>
        <orientation evidence="1">Periplasmic side</orientation>
    </subcellularLocation>
</comment>
<evidence type="ECO:0000256" key="11">
    <source>
        <dbReference type="SAM" id="Phobius"/>
    </source>
</evidence>
<feature type="region of interest" description="Disordered" evidence="10">
    <location>
        <begin position="34"/>
        <end position="143"/>
    </location>
</feature>
<dbReference type="InterPro" id="IPR037682">
    <property type="entry name" value="TonB_C"/>
</dbReference>